<dbReference type="Pfam" id="PF01741">
    <property type="entry name" value="MscL"/>
    <property type="match status" value="1"/>
</dbReference>
<dbReference type="PANTHER" id="PTHR30266">
    <property type="entry name" value="MECHANOSENSITIVE CHANNEL MSCL"/>
    <property type="match status" value="1"/>
</dbReference>
<evidence type="ECO:0000313" key="11">
    <source>
        <dbReference type="EMBL" id="KAB0265994.1"/>
    </source>
</evidence>
<evidence type="ECO:0000256" key="9">
    <source>
        <dbReference type="ARBA" id="ARBA00023303"/>
    </source>
</evidence>
<evidence type="ECO:0000256" key="5">
    <source>
        <dbReference type="ARBA" id="ARBA00022692"/>
    </source>
</evidence>
<dbReference type="PRINTS" id="PR01264">
    <property type="entry name" value="MECHCHANNEL"/>
</dbReference>
<comment type="subunit">
    <text evidence="10">Homopentamer.</text>
</comment>
<comment type="caution">
    <text evidence="11">The sequence shown here is derived from an EMBL/GenBank/DDBJ whole genome shotgun (WGS) entry which is preliminary data.</text>
</comment>
<dbReference type="PANTHER" id="PTHR30266:SF2">
    <property type="entry name" value="LARGE-CONDUCTANCE MECHANOSENSITIVE CHANNEL"/>
    <property type="match status" value="1"/>
</dbReference>
<keyword evidence="8 10" id="KW-0472">Membrane</keyword>
<dbReference type="SUPFAM" id="SSF81330">
    <property type="entry name" value="Gated mechanosensitive channel"/>
    <property type="match status" value="1"/>
</dbReference>
<evidence type="ECO:0000313" key="12">
    <source>
        <dbReference type="Proteomes" id="UP000325684"/>
    </source>
</evidence>
<dbReference type="NCBIfam" id="NF001843">
    <property type="entry name" value="PRK00567.1-4"/>
    <property type="match status" value="1"/>
</dbReference>
<dbReference type="InterPro" id="IPR036019">
    <property type="entry name" value="MscL_channel"/>
</dbReference>
<dbReference type="PROSITE" id="PS01327">
    <property type="entry name" value="MSCL"/>
    <property type="match status" value="1"/>
</dbReference>
<protein>
    <recommendedName>
        <fullName evidence="10">Large-conductance mechanosensitive channel</fullName>
    </recommendedName>
</protein>
<keyword evidence="6 10" id="KW-1133">Transmembrane helix</keyword>
<sequence>MLNEFKQFALRGNVVDLAIGVIIGAAFGRIVDSLVGDVFMPIIGAITGGLDFSNYFIPLSANVTATSLEQAKAQGAVIAWGNFFTIAINFLIIAWVLFIVVKAINRMKRKEDAKAAVADKSPETPADVKLLTEIRDLLKTGRTV</sequence>
<evidence type="ECO:0000256" key="2">
    <source>
        <dbReference type="ARBA" id="ARBA00007254"/>
    </source>
</evidence>
<dbReference type="GO" id="GO:0008381">
    <property type="term" value="F:mechanosensitive monoatomic ion channel activity"/>
    <property type="evidence" value="ECO:0007669"/>
    <property type="project" value="UniProtKB-UniRule"/>
</dbReference>
<dbReference type="Gene3D" id="1.10.1200.120">
    <property type="entry name" value="Large-conductance mechanosensitive channel, MscL, domain 1"/>
    <property type="match status" value="1"/>
</dbReference>
<comment type="function">
    <text evidence="10">Channel that opens in response to stretch forces in the membrane lipid bilayer. May participate in the regulation of osmotic pressure changes within the cell.</text>
</comment>
<evidence type="ECO:0000256" key="7">
    <source>
        <dbReference type="ARBA" id="ARBA00023065"/>
    </source>
</evidence>
<keyword evidence="12" id="KW-1185">Reference proteome</keyword>
<reference evidence="11 12" key="1">
    <citation type="journal article" date="2019" name="Microorganisms">
        <title>Genome Insights into the Novel Species Microvirga brassicacearum, a Rapeseed Endophyte with Biotechnological Potential.</title>
        <authorList>
            <person name="Jimenez-Gomez A."/>
            <person name="Saati-Santamaria Z."/>
            <person name="Igual J.M."/>
            <person name="Rivas R."/>
            <person name="Mateos P.F."/>
            <person name="Garcia-Fraile P."/>
        </authorList>
    </citation>
    <scope>NUCLEOTIDE SEQUENCE [LARGE SCALE GENOMIC DNA]</scope>
    <source>
        <strain evidence="11 12">CDVBN77</strain>
    </source>
</reference>
<dbReference type="AlphaFoldDB" id="A0A5N3P8C7"/>
<evidence type="ECO:0000256" key="1">
    <source>
        <dbReference type="ARBA" id="ARBA00004651"/>
    </source>
</evidence>
<dbReference type="HAMAP" id="MF_00115">
    <property type="entry name" value="MscL"/>
    <property type="match status" value="1"/>
</dbReference>
<keyword evidence="4 10" id="KW-1003">Cell membrane</keyword>
<keyword evidence="3 10" id="KW-0813">Transport</keyword>
<dbReference type="EMBL" id="VCMV01000025">
    <property type="protein sequence ID" value="KAB0265994.1"/>
    <property type="molecule type" value="Genomic_DNA"/>
</dbReference>
<dbReference type="NCBIfam" id="TIGR00220">
    <property type="entry name" value="mscL"/>
    <property type="match status" value="1"/>
</dbReference>
<accession>A0A5N3P8C7</accession>
<dbReference type="NCBIfam" id="NF010557">
    <property type="entry name" value="PRK13952.1"/>
    <property type="match status" value="1"/>
</dbReference>
<dbReference type="RefSeq" id="WP_150946377.1">
    <property type="nucleotide sequence ID" value="NZ_VCMV01000025.1"/>
</dbReference>
<comment type="similarity">
    <text evidence="2 10">Belongs to the MscL family.</text>
</comment>
<dbReference type="OrthoDB" id="9810350at2"/>
<keyword evidence="5 10" id="KW-0812">Transmembrane</keyword>
<gene>
    <name evidence="10 11" type="primary">mscL</name>
    <name evidence="11" type="ORF">FEZ63_16335</name>
</gene>
<dbReference type="InterPro" id="IPR019823">
    <property type="entry name" value="Mechanosensitive_channel_CS"/>
</dbReference>
<keyword evidence="10" id="KW-0997">Cell inner membrane</keyword>
<evidence type="ECO:0000256" key="10">
    <source>
        <dbReference type="HAMAP-Rule" id="MF_00115"/>
    </source>
</evidence>
<dbReference type="GO" id="GO:0005886">
    <property type="term" value="C:plasma membrane"/>
    <property type="evidence" value="ECO:0007669"/>
    <property type="project" value="UniProtKB-SubCell"/>
</dbReference>
<name>A0A5N3P8C7_9HYPH</name>
<evidence type="ECO:0000256" key="3">
    <source>
        <dbReference type="ARBA" id="ARBA00022448"/>
    </source>
</evidence>
<evidence type="ECO:0000256" key="8">
    <source>
        <dbReference type="ARBA" id="ARBA00023136"/>
    </source>
</evidence>
<proteinExistence type="inferred from homology"/>
<dbReference type="Proteomes" id="UP000325684">
    <property type="component" value="Unassembled WGS sequence"/>
</dbReference>
<feature type="transmembrane region" description="Helical" evidence="10">
    <location>
        <begin position="77"/>
        <end position="101"/>
    </location>
</feature>
<comment type="subcellular location">
    <subcellularLocation>
        <location evidence="10">Cell inner membrane</location>
        <topology evidence="10">Multi-pass membrane protein</topology>
    </subcellularLocation>
    <subcellularLocation>
        <location evidence="1">Cell membrane</location>
        <topology evidence="1">Multi-pass membrane protein</topology>
    </subcellularLocation>
</comment>
<keyword evidence="9 10" id="KW-0407">Ion channel</keyword>
<dbReference type="InterPro" id="IPR037673">
    <property type="entry name" value="MSC/AndL"/>
</dbReference>
<evidence type="ECO:0000256" key="4">
    <source>
        <dbReference type="ARBA" id="ARBA00022475"/>
    </source>
</evidence>
<organism evidence="11 12">
    <name type="scientific">Microvirga brassicacearum</name>
    <dbReference type="NCBI Taxonomy" id="2580413"/>
    <lineage>
        <taxon>Bacteria</taxon>
        <taxon>Pseudomonadati</taxon>
        <taxon>Pseudomonadota</taxon>
        <taxon>Alphaproteobacteria</taxon>
        <taxon>Hyphomicrobiales</taxon>
        <taxon>Methylobacteriaceae</taxon>
        <taxon>Microvirga</taxon>
    </lineage>
</organism>
<keyword evidence="7 10" id="KW-0406">Ion transport</keyword>
<feature type="transmembrane region" description="Helical" evidence="10">
    <location>
        <begin position="12"/>
        <end position="31"/>
    </location>
</feature>
<dbReference type="InterPro" id="IPR001185">
    <property type="entry name" value="MS_channel"/>
</dbReference>
<evidence type="ECO:0000256" key="6">
    <source>
        <dbReference type="ARBA" id="ARBA00022989"/>
    </source>
</evidence>